<dbReference type="Proteomes" id="UP000252355">
    <property type="component" value="Unassembled WGS sequence"/>
</dbReference>
<sequence>MKIAPLSLSLFLAFLLFGSSLAALAQEDPVNVTLNRVKALLKAKQPQEAAALLEGAVKKNPKAHQLWVALGFVYEETEEPAKALQAFKQAQSLKIGLPGVASKIINLEKRLQKAGPATASEKNAPENVRRARALFKEAVEEKSLGKFETAFPKFIECTELDPSYLVDEHGMIPAALYFYKEMSKRDPGALFYYGIYQHMYGDLDAAQRLLEKFLDSKPAADLEKRARQRLAAIATARQQMAAAAAAEEAARQKAAAATTPKSPATGTTASPSKPLSPVAPTEPVAAASGPSVIEVPSATAQYATSNLTELLQEADALRATKPVEALKLYSIAADRKNDPKILLTLGDLYLQENPKHGVGPAIQTYQRILSEFPKSPQAAEARRKILELQPPPEKRAQEVADYFAQHGTAHLDNPSDSQ</sequence>
<keyword evidence="2" id="KW-0732">Signal</keyword>
<reference evidence="3 4" key="1">
    <citation type="submission" date="2018-05" db="EMBL/GenBank/DDBJ databases">
        <title>A metagenomic window into the 2 km-deep terrestrial subsurface aquifer revealed taxonomically and functionally diverse microbial community comprising novel uncultured bacterial lineages.</title>
        <authorList>
            <person name="Kadnikov V.V."/>
            <person name="Mardanov A.V."/>
            <person name="Beletsky A.V."/>
            <person name="Banks D."/>
            <person name="Pimenov N.V."/>
            <person name="Frank Y.A."/>
            <person name="Karnachuk O.V."/>
            <person name="Ravin N.V."/>
        </authorList>
    </citation>
    <scope>NUCLEOTIDE SEQUENCE [LARGE SCALE GENOMIC DNA]</scope>
    <source>
        <strain evidence="3">BY5</strain>
    </source>
</reference>
<dbReference type="EMBL" id="QOQW01000001">
    <property type="protein sequence ID" value="RCK81800.1"/>
    <property type="molecule type" value="Genomic_DNA"/>
</dbReference>
<dbReference type="SMART" id="SM00028">
    <property type="entry name" value="TPR"/>
    <property type="match status" value="3"/>
</dbReference>
<feature type="signal peptide" evidence="2">
    <location>
        <begin position="1"/>
        <end position="25"/>
    </location>
</feature>
<evidence type="ECO:0000256" key="1">
    <source>
        <dbReference type="SAM" id="MobiDB-lite"/>
    </source>
</evidence>
<dbReference type="Gene3D" id="1.25.40.10">
    <property type="entry name" value="Tetratricopeptide repeat domain"/>
    <property type="match status" value="2"/>
</dbReference>
<evidence type="ECO:0000313" key="3">
    <source>
        <dbReference type="EMBL" id="RCK81800.1"/>
    </source>
</evidence>
<evidence type="ECO:0008006" key="5">
    <source>
        <dbReference type="Google" id="ProtNLM"/>
    </source>
</evidence>
<feature type="compositionally biased region" description="Low complexity" evidence="1">
    <location>
        <begin position="252"/>
        <end position="273"/>
    </location>
</feature>
<accession>A0A367ZUS9</accession>
<organism evidence="3 4">
    <name type="scientific">Candidatus Ozemobacter sibiricus</name>
    <dbReference type="NCBI Taxonomy" id="2268124"/>
    <lineage>
        <taxon>Bacteria</taxon>
        <taxon>Candidatus Ozemobacteria</taxon>
        <taxon>Candidatus Ozemobacterales</taxon>
        <taxon>Candidatus Ozemobacteraceae</taxon>
        <taxon>Candidatus Ozemobacter</taxon>
    </lineage>
</organism>
<gene>
    <name evidence="3" type="ORF">OZSIB_0934</name>
</gene>
<evidence type="ECO:0000313" key="4">
    <source>
        <dbReference type="Proteomes" id="UP000252355"/>
    </source>
</evidence>
<name>A0A367ZUS9_9BACT</name>
<feature type="region of interest" description="Disordered" evidence="1">
    <location>
        <begin position="252"/>
        <end position="284"/>
    </location>
</feature>
<dbReference type="SUPFAM" id="SSF48452">
    <property type="entry name" value="TPR-like"/>
    <property type="match status" value="1"/>
</dbReference>
<dbReference type="Pfam" id="PF13432">
    <property type="entry name" value="TPR_16"/>
    <property type="match status" value="1"/>
</dbReference>
<feature type="chain" id="PRO_5017051746" description="Tetratricopeptide repeat protein" evidence="2">
    <location>
        <begin position="26"/>
        <end position="418"/>
    </location>
</feature>
<comment type="caution">
    <text evidence="3">The sequence shown here is derived from an EMBL/GenBank/DDBJ whole genome shotgun (WGS) entry which is preliminary data.</text>
</comment>
<proteinExistence type="predicted"/>
<protein>
    <recommendedName>
        <fullName evidence="5">Tetratricopeptide repeat protein</fullName>
    </recommendedName>
</protein>
<dbReference type="InterPro" id="IPR011990">
    <property type="entry name" value="TPR-like_helical_dom_sf"/>
</dbReference>
<evidence type="ECO:0000256" key="2">
    <source>
        <dbReference type="SAM" id="SignalP"/>
    </source>
</evidence>
<dbReference type="InterPro" id="IPR019734">
    <property type="entry name" value="TPR_rpt"/>
</dbReference>
<dbReference type="AlphaFoldDB" id="A0A367ZUS9"/>